<reference evidence="3" key="1">
    <citation type="submission" date="2017-09" db="EMBL/GenBank/DDBJ databases">
        <title>Depth-based differentiation of microbial function through sediment-hosted aquifers and enrichment of novel symbionts in the deep terrestrial subsurface.</title>
        <authorList>
            <person name="Probst A.J."/>
            <person name="Ladd B."/>
            <person name="Jarett J.K."/>
            <person name="Geller-Mcgrath D.E."/>
            <person name="Sieber C.M.K."/>
            <person name="Emerson J.B."/>
            <person name="Anantharaman K."/>
            <person name="Thomas B.C."/>
            <person name="Malmstrom R."/>
            <person name="Stieglmeier M."/>
            <person name="Klingl A."/>
            <person name="Woyke T."/>
            <person name="Ryan C.M."/>
            <person name="Banfield J.F."/>
        </authorList>
    </citation>
    <scope>NUCLEOTIDE SEQUENCE [LARGE SCALE GENOMIC DNA]</scope>
</reference>
<evidence type="ECO:0000259" key="1">
    <source>
        <dbReference type="Pfam" id="PF00535"/>
    </source>
</evidence>
<dbReference type="AlphaFoldDB" id="A0A2M8KUA6"/>
<dbReference type="Pfam" id="PF00535">
    <property type="entry name" value="Glycos_transf_2"/>
    <property type="match status" value="1"/>
</dbReference>
<dbReference type="SUPFAM" id="SSF53448">
    <property type="entry name" value="Nucleotide-diphospho-sugar transferases"/>
    <property type="match status" value="1"/>
</dbReference>
<feature type="domain" description="Glycosyltransferase 2-like" evidence="1">
    <location>
        <begin position="7"/>
        <end position="111"/>
    </location>
</feature>
<proteinExistence type="predicted"/>
<name>A0A2M8KUA6_9BACT</name>
<dbReference type="InterPro" id="IPR029044">
    <property type="entry name" value="Nucleotide-diphossugar_trans"/>
</dbReference>
<dbReference type="CDD" id="cd02511">
    <property type="entry name" value="Beta4Glucosyltransferase"/>
    <property type="match status" value="1"/>
</dbReference>
<feature type="non-terminal residue" evidence="2">
    <location>
        <position position="151"/>
    </location>
</feature>
<evidence type="ECO:0000313" key="3">
    <source>
        <dbReference type="Proteomes" id="UP000231569"/>
    </source>
</evidence>
<dbReference type="EMBL" id="PFEE01000061">
    <property type="protein sequence ID" value="PJE63518.1"/>
    <property type="molecule type" value="Genomic_DNA"/>
</dbReference>
<dbReference type="InterPro" id="IPR001173">
    <property type="entry name" value="Glyco_trans_2-like"/>
</dbReference>
<gene>
    <name evidence="2" type="ORF">COU89_02820</name>
</gene>
<dbReference type="Gene3D" id="3.90.550.10">
    <property type="entry name" value="Spore Coat Polysaccharide Biosynthesis Protein SpsA, Chain A"/>
    <property type="match status" value="1"/>
</dbReference>
<comment type="caution">
    <text evidence="2">The sequence shown here is derived from an EMBL/GenBank/DDBJ whole genome shotgun (WGS) entry which is preliminary data.</text>
</comment>
<sequence length="151" mass="17271">MTYHITALIPANNEEQNIERCVKSLIDWCDRVVVIDMNSTDHTASTAKEHHATVVRWQKNNDKPFIVIQEAINAQAQSSGTEWVLRIDADEVVTDELQKEIQQILEQGAKAAYKAYGLPRKQYFWGGFLQGGDWAYDRLVRLYQPSVAAYD</sequence>
<dbReference type="PANTHER" id="PTHR43630:SF2">
    <property type="entry name" value="GLYCOSYLTRANSFERASE"/>
    <property type="match status" value="1"/>
</dbReference>
<protein>
    <recommendedName>
        <fullName evidence="1">Glycosyltransferase 2-like domain-containing protein</fullName>
    </recommendedName>
</protein>
<dbReference type="Proteomes" id="UP000231569">
    <property type="component" value="Unassembled WGS sequence"/>
</dbReference>
<accession>A0A2M8KUA6</accession>
<dbReference type="PANTHER" id="PTHR43630">
    <property type="entry name" value="POLY-BETA-1,6-N-ACETYL-D-GLUCOSAMINE SYNTHASE"/>
    <property type="match status" value="1"/>
</dbReference>
<evidence type="ECO:0000313" key="2">
    <source>
        <dbReference type="EMBL" id="PJE63518.1"/>
    </source>
</evidence>
<organism evidence="2 3">
    <name type="scientific">Candidatus Roizmanbacteria bacterium CG10_big_fil_rev_8_21_14_0_10_45_7</name>
    <dbReference type="NCBI Taxonomy" id="1974854"/>
    <lineage>
        <taxon>Bacteria</taxon>
        <taxon>Candidatus Roizmaniibacteriota</taxon>
    </lineage>
</organism>